<accession>A0A561CZ60</accession>
<organism evidence="1 2">
    <name type="scientific">Neobacillus bataviensis</name>
    <dbReference type="NCBI Taxonomy" id="220685"/>
    <lineage>
        <taxon>Bacteria</taxon>
        <taxon>Bacillati</taxon>
        <taxon>Bacillota</taxon>
        <taxon>Bacilli</taxon>
        <taxon>Bacillales</taxon>
        <taxon>Bacillaceae</taxon>
        <taxon>Neobacillus</taxon>
    </lineage>
</organism>
<sequence length="88" mass="10105">MKYMVLKGKSHIGKYRYNVVGKIEASSLEIASDLFYKIFRRVMNKKNGETYIIIPDSQNMNVNSSNIQPLDGVPYSMIKYWEPGKGLP</sequence>
<dbReference type="RefSeq" id="WP_144567002.1">
    <property type="nucleotide sequence ID" value="NZ_VIVN01000011.1"/>
</dbReference>
<evidence type="ECO:0000313" key="2">
    <source>
        <dbReference type="Proteomes" id="UP000319671"/>
    </source>
</evidence>
<dbReference type="EMBL" id="VIVN01000011">
    <property type="protein sequence ID" value="TWD96526.1"/>
    <property type="molecule type" value="Genomic_DNA"/>
</dbReference>
<dbReference type="AlphaFoldDB" id="A0A561CZ60"/>
<reference evidence="1 2" key="1">
    <citation type="submission" date="2019-06" db="EMBL/GenBank/DDBJ databases">
        <title>Sorghum-associated microbial communities from plants grown in Nebraska, USA.</title>
        <authorList>
            <person name="Schachtman D."/>
        </authorList>
    </citation>
    <scope>NUCLEOTIDE SEQUENCE [LARGE SCALE GENOMIC DNA]</scope>
    <source>
        <strain evidence="1 2">2482</strain>
    </source>
</reference>
<comment type="caution">
    <text evidence="1">The sequence shown here is derived from an EMBL/GenBank/DDBJ whole genome shotgun (WGS) entry which is preliminary data.</text>
</comment>
<protein>
    <submittedName>
        <fullName evidence="1">Uncharacterized protein</fullName>
    </submittedName>
</protein>
<evidence type="ECO:0000313" key="1">
    <source>
        <dbReference type="EMBL" id="TWD96526.1"/>
    </source>
</evidence>
<proteinExistence type="predicted"/>
<name>A0A561CZ60_9BACI</name>
<gene>
    <name evidence="1" type="ORF">FB550_111186</name>
</gene>
<keyword evidence="2" id="KW-1185">Reference proteome</keyword>
<dbReference type="Proteomes" id="UP000319671">
    <property type="component" value="Unassembled WGS sequence"/>
</dbReference>